<keyword evidence="1" id="KW-0808">Transferase</keyword>
<sequence>MYGIITHVPCSPCSFTYIIQTINNNLTDYTLIPVVFSVGKLNISDAYHFFNSFQHHKERDDIIIWVDTPIHITKKFPDFKGKVYTTSSWNAEMIREAGVHVDGIVPRPIDEKTISKTEVKTKDLDFVMIGANIRTNDKKWFKVSRYVYMDNDTVIYDKKNVKLYRLVKGKKVLVSHDSFADIKYHSLTQEEKYLLLARARFYLALSHSEGFGLPPVEAMGVGTIPIFPECHAYKDWLIGLSVKCQGYDVIDTPAMPHRFYYFDEKEMLELTEYARGMKREDYEELSRKVKKHAEKFYVKEVIKQLQLF</sequence>
<evidence type="ECO:0000313" key="2">
    <source>
        <dbReference type="Proteomes" id="UP000263690"/>
    </source>
</evidence>
<name>A0A346LU79_SUFV1</name>
<keyword evidence="2" id="KW-1185">Reference proteome</keyword>
<organismHost>
    <name type="scientific">Saccharolobus shibatae</name>
    <dbReference type="NCBI Taxonomy" id="2286"/>
</organismHost>
<proteinExistence type="predicted"/>
<gene>
    <name evidence="1" type="ORF">SFV1gp40</name>
</gene>
<dbReference type="GO" id="GO:0016740">
    <property type="term" value="F:transferase activity"/>
    <property type="evidence" value="ECO:0007669"/>
    <property type="project" value="UniProtKB-KW"/>
</dbReference>
<dbReference type="SUPFAM" id="SSF53756">
    <property type="entry name" value="UDP-Glycosyltransferase/glycogen phosphorylase"/>
    <property type="match status" value="1"/>
</dbReference>
<evidence type="ECO:0000313" key="1">
    <source>
        <dbReference type="EMBL" id="AXQ00122.1"/>
    </source>
</evidence>
<reference evidence="1" key="1">
    <citation type="journal article" date="2018" name="Nat. Commun.">
        <title>Structural conservation in a membrane-enveloped filamentous virus infecting a hyperthermophilic acidophile.</title>
        <authorList>
            <person name="Liu Y."/>
            <person name="Osinski T."/>
            <person name="Wang F."/>
            <person name="Krupovic M."/>
            <person name="Schouten S."/>
            <person name="Kasson P."/>
            <person name="Prangishvili D."/>
            <person name="Egelman E.H."/>
        </authorList>
    </citation>
    <scope>NUCLEOTIDE SEQUENCE [LARGE SCALE GENOMIC DNA]</scope>
    <source>
        <strain evidence="1">S48</strain>
    </source>
</reference>
<dbReference type="EMBL" id="MH447526">
    <property type="protein sequence ID" value="AXQ00122.1"/>
    <property type="molecule type" value="Genomic_DNA"/>
</dbReference>
<dbReference type="Proteomes" id="UP000263690">
    <property type="component" value="Segment"/>
</dbReference>
<accession>A0A346LU79</accession>
<organism evidence="1">
    <name type="scientific">Sulfolobus filamentous virus 1</name>
    <name type="common">SFV1</name>
    <name type="synonym">Sulfolobus virus SFV-1</name>
    <dbReference type="NCBI Taxonomy" id="2304198"/>
    <lineage>
        <taxon>Viruses</taxon>
        <taxon>Adnaviria</taxon>
        <taxon>Zilligvirae</taxon>
        <taxon>Taleaviricota</taxon>
        <taxon>Tokiviricetes</taxon>
        <taxon>Ligamenvirales</taxon>
        <taxon>Lipothrixviridae</taxon>
        <taxon>Alphalipothrixvirus</taxon>
        <taxon>Alphalipothrixvirus beppuense</taxon>
    </lineage>
</organism>
<protein>
    <submittedName>
        <fullName evidence="1">Putative glycosyltransferase</fullName>
    </submittedName>
</protein>
<dbReference type="Gene3D" id="3.40.50.2000">
    <property type="entry name" value="Glycogen Phosphorylase B"/>
    <property type="match status" value="1"/>
</dbReference>